<dbReference type="Pfam" id="PF13429">
    <property type="entry name" value="TPR_15"/>
    <property type="match status" value="1"/>
</dbReference>
<proteinExistence type="predicted"/>
<keyword evidence="5" id="KW-1185">Reference proteome</keyword>
<organism evidence="4 5">
    <name type="scientific">Paraburkholderia kururiensis</name>
    <dbReference type="NCBI Taxonomy" id="984307"/>
    <lineage>
        <taxon>Bacteria</taxon>
        <taxon>Pseudomonadati</taxon>
        <taxon>Pseudomonadota</taxon>
        <taxon>Betaproteobacteria</taxon>
        <taxon>Burkholderiales</taxon>
        <taxon>Burkholderiaceae</taxon>
        <taxon>Paraburkholderia</taxon>
    </lineage>
</organism>
<dbReference type="Proteomes" id="UP001325479">
    <property type="component" value="Chromosome"/>
</dbReference>
<dbReference type="EMBL" id="CP139965">
    <property type="protein sequence ID" value="WQD80475.1"/>
    <property type="molecule type" value="Genomic_DNA"/>
</dbReference>
<protein>
    <submittedName>
        <fullName evidence="4">Tetratricopeptide repeat protein</fullName>
    </submittedName>
</protein>
<gene>
    <name evidence="4" type="ORF">U0042_12775</name>
</gene>
<dbReference type="Pfam" id="PF24604">
    <property type="entry name" value="B-barrel_PelB_C"/>
    <property type="match status" value="1"/>
</dbReference>
<evidence type="ECO:0000313" key="5">
    <source>
        <dbReference type="Proteomes" id="UP001325479"/>
    </source>
</evidence>
<accession>A0ABZ0WST9</accession>
<evidence type="ECO:0000259" key="3">
    <source>
        <dbReference type="Pfam" id="PF24604"/>
    </source>
</evidence>
<keyword evidence="2" id="KW-0472">Membrane</keyword>
<feature type="transmembrane region" description="Helical" evidence="2">
    <location>
        <begin position="31"/>
        <end position="52"/>
    </location>
</feature>
<dbReference type="InterPro" id="IPR011990">
    <property type="entry name" value="TPR-like_helical_dom_sf"/>
</dbReference>
<evidence type="ECO:0000256" key="2">
    <source>
        <dbReference type="SAM" id="Phobius"/>
    </source>
</evidence>
<feature type="region of interest" description="Disordered" evidence="1">
    <location>
        <begin position="907"/>
        <end position="947"/>
    </location>
</feature>
<dbReference type="RefSeq" id="WP_327205056.1">
    <property type="nucleotide sequence ID" value="NZ_CP139965.1"/>
</dbReference>
<feature type="domain" description="PelB C-terminal" evidence="3">
    <location>
        <begin position="1062"/>
        <end position="1368"/>
    </location>
</feature>
<keyword evidence="2" id="KW-0812">Transmembrane</keyword>
<feature type="compositionally biased region" description="Low complexity" evidence="1">
    <location>
        <begin position="922"/>
        <end position="933"/>
    </location>
</feature>
<dbReference type="SUPFAM" id="SSF48452">
    <property type="entry name" value="TPR-like"/>
    <property type="match status" value="2"/>
</dbReference>
<keyword evidence="2" id="KW-1133">Transmembrane helix</keyword>
<dbReference type="Gene3D" id="1.25.40.10">
    <property type="entry name" value="Tetratricopeptide repeat domain"/>
    <property type="match status" value="1"/>
</dbReference>
<dbReference type="InterPro" id="IPR057306">
    <property type="entry name" value="B-barrel_PelB_C"/>
</dbReference>
<reference evidence="4 5" key="1">
    <citation type="submission" date="2023-12" db="EMBL/GenBank/DDBJ databases">
        <title>Genome sequencing and assembly of bacterial species from a model synthetic community.</title>
        <authorList>
            <person name="Hogle S.L."/>
        </authorList>
    </citation>
    <scope>NUCLEOTIDE SEQUENCE [LARGE SCALE GENOMIC DNA]</scope>
    <source>
        <strain evidence="4 5">HAMBI 2494</strain>
    </source>
</reference>
<sequence length="1369" mass="148820">MATERSPLRPVHGPHGAVQARAALPAKRPRIAPLWLVLLLAGMVVLTFYATWPGGGLRERVATAPTSELSVAYLEAWLRVQPDNEEFLQLLGTQYREVGRLDDALRVAQRMARSQSPDMRRSALLLRLGIDEQKAFAYPEGSRKREEALEQVRDELHAAAAMQWDTDDLQHLASRAAATGTPALARDLYARLSQQDAAGRREWDRALARYAVETGSYREAADAYFRLQDSATTLDARRNAFLSGIRTLQSGNLLADALDAAQRHAGSLENDKATLIVLLNLARAAQRPDLVDRYAKALAKYAAVPLPSPEDAQRAARFAYMDGPVATPRGGMRGPAGLYAAALREGLGARIMRVAASAAAAAAPRISQASAGASSPAASAASASAPAAVSTAKPAASTNTNTNANANANASEDVASLVFTAFVESRDLDNAQKIAEQQVARHPDSGLWLKRLAQVAEWNHAPALALKTWLAYARTSNDADAWQTVRRMAPMLNDDEAYLDAMIHASAAAPADMNLVDAVTSTYERLGRPDDALAFLRAHPRDGAGDAIDERIATLAERAGHDDEALAVYRQLLARRPGNTLYAVRAASLLFRRSDFAGAYATLQKSHDAAKDDDVLYWRNYAQVARLLQKDGGANDAYRHLLAGGKESPDDLAAMTYFYSAWPLDAGRTAELQYRRDGTVRALQLALFNYTSARAWDRAAALLASLTPKEREQAEASVEFLTTRAEYERQTDHVEQALRDLERAVALPDATDDARAALLWTLVDDGNDAALKRARWRWCENAQQRPALWGPCAAAELRMDRPVAALRLLRLQSATMQRDPLWLLTYADAEEQAGRADLARSIRRHVWRRLQRENPAALAATGQVAKTGLLQDEDMREQLSGRRVTLAQTFERADVSLALLNDLIASDAGRDGKGQPQPEQRTLLGNTPGLLPLHPANTGGKAAGEPVDPQRLKSAVAKDVALAWALSQEANPLAKRWLAQQYANRLAQPADARLTLALADGDTATMEHLLDEEGGKLPVTSRIDASVAVDRPTDAEQLAFNALEGAPDNTDYQTRLTDTALAWPQSIDADVSNHIEHPLDYTELALSASRKLTGRYLVGVTSVQRFQHSADETQLVNVPAQDRSIGFYVERRTNDTSVTLAGGRREGLDSFYTANVEAEVGRNSPVTLTVRAGRNQNATESQALLVGGMKDNVAGTLLWNVTPRWYVSGNVEADRFYSQARNYLGSGVLTTGEIGYRIRTTYPDYTLRVVGTRGSYGASGGADALISRLLPATAGPATAATFVPQTYAQYGFFASVGGALREQYTHAWRPFAEVGLVHDSLQGWGPQLSAGVAGTVFGGDHAAVYVEYQRVSQLGTSVRVIGGRYSWFY</sequence>
<evidence type="ECO:0000256" key="1">
    <source>
        <dbReference type="SAM" id="MobiDB-lite"/>
    </source>
</evidence>
<evidence type="ECO:0000313" key="4">
    <source>
        <dbReference type="EMBL" id="WQD80475.1"/>
    </source>
</evidence>
<name>A0ABZ0WST9_9BURK</name>